<dbReference type="InterPro" id="IPR017853">
    <property type="entry name" value="GH"/>
</dbReference>
<feature type="domain" description="Glycoside hydrolase family 31 TIM barrel" evidence="3">
    <location>
        <begin position="317"/>
        <end position="622"/>
    </location>
</feature>
<organism evidence="5 6">
    <name type="scientific">Umbelopsis vinacea</name>
    <dbReference type="NCBI Taxonomy" id="44442"/>
    <lineage>
        <taxon>Eukaryota</taxon>
        <taxon>Fungi</taxon>
        <taxon>Fungi incertae sedis</taxon>
        <taxon>Mucoromycota</taxon>
        <taxon>Mucoromycotina</taxon>
        <taxon>Umbelopsidomycetes</taxon>
        <taxon>Umbelopsidales</taxon>
        <taxon>Umbelopsidaceae</taxon>
        <taxon>Umbelopsis</taxon>
    </lineage>
</organism>
<evidence type="ECO:0000259" key="3">
    <source>
        <dbReference type="Pfam" id="PF01055"/>
    </source>
</evidence>
<evidence type="ECO:0000313" key="6">
    <source>
        <dbReference type="Proteomes" id="UP000612746"/>
    </source>
</evidence>
<dbReference type="Gene3D" id="2.60.40.1180">
    <property type="entry name" value="Golgi alpha-mannosidase II"/>
    <property type="match status" value="1"/>
</dbReference>
<gene>
    <name evidence="5" type="ORF">INT44_005122</name>
</gene>
<dbReference type="InterPro" id="IPR048395">
    <property type="entry name" value="Glyco_hydro_31_C"/>
</dbReference>
<dbReference type="PANTHER" id="PTHR46959">
    <property type="entry name" value="SULFOQUINOVOSIDASE"/>
    <property type="match status" value="1"/>
</dbReference>
<dbReference type="Pfam" id="PF21365">
    <property type="entry name" value="Glyco_hydro_31_3rd"/>
    <property type="match status" value="1"/>
</dbReference>
<dbReference type="Gene3D" id="3.20.20.80">
    <property type="entry name" value="Glycosidases"/>
    <property type="match status" value="1"/>
</dbReference>
<evidence type="ECO:0008006" key="7">
    <source>
        <dbReference type="Google" id="ProtNLM"/>
    </source>
</evidence>
<accession>A0A8H7UQP1</accession>
<evidence type="ECO:0000256" key="2">
    <source>
        <dbReference type="RuleBase" id="RU361185"/>
    </source>
</evidence>
<dbReference type="Gene3D" id="2.60.40.1760">
    <property type="entry name" value="glycosyl hydrolase (family 31)"/>
    <property type="match status" value="1"/>
</dbReference>
<evidence type="ECO:0000259" key="4">
    <source>
        <dbReference type="Pfam" id="PF21365"/>
    </source>
</evidence>
<dbReference type="SUPFAM" id="SSF51445">
    <property type="entry name" value="(Trans)glycosidases"/>
    <property type="match status" value="1"/>
</dbReference>
<sequence length="772" mass="87455">MAESVLKLLGLKWEETVECRLSVGNAVAEAEYKTGNFSIAIDAQNLMVVVKNSTGRIVWQSIHNYPFVQSTLGQDYIGDGEGGSFKIEEHDERFTVLQTITSVTHTDKSVTIYGGIGHKLVPPTHTEYTFTFTELTPNHLQFQVRVGKEGVPLQANSYRRVILTYSSHKDEDFYGFGEQFSFGTLKGQKVPILVRLLTENKVLVVERNRWITAILNARPEIFGQFAGGDSFTTYAPIPQYITTDNRCVFLENNEYSSFDLRKPDRVVIRVNSPVATGRIVDGDSMLELISNYTEYCGRMRALPEWAGKGAIAGMQGGEEKVRAVYARLKEYDVPVAAFWLQDWCGKRIQKVGNVEFKRLWWNWENDNVLYPHWEELVTDLKAENVRTLNYVNTFLADVQSKPSAKRNLYQEASEKGLLVKDAKTGGNLIISSGPEWEAGLLDITNPECREWFKVLMKESVFQYGVSGMMTDFGEYTPYDSAVAKFHSGVPAEEFHNQYPQEWAKLAFEVVQELGLENEAVMFHRSAFTKSPGYMNLMWAGDQNTAWDEHDGIRSAVTGMLSGGFSGLSITHSDIGGYTTFAGVIPGVTIKREKELLLRWMELSAFTCAFRTHEGINPDVNAQFYHDEDTYTHFGHTAKLFASISPYRQQLLEEAQNKGYPVLRHPVLLHSNDKKARSMTFQQYYLGNSLLVAPVLSPSTTYVKVYFPQEEGVTWRHIWTGKYYQANGSRVSVDAPIGQPPVFVKEPREDDGLLNDLMTYATNYFEKVSKMKK</sequence>
<keyword evidence="2" id="KW-0378">Hydrolase</keyword>
<comment type="caution">
    <text evidence="5">The sequence shown here is derived from an EMBL/GenBank/DDBJ whole genome shotgun (WGS) entry which is preliminary data.</text>
</comment>
<reference evidence="5" key="1">
    <citation type="submission" date="2020-12" db="EMBL/GenBank/DDBJ databases">
        <title>Metabolic potential, ecology and presence of endohyphal bacteria is reflected in genomic diversity of Mucoromycotina.</title>
        <authorList>
            <person name="Muszewska A."/>
            <person name="Okrasinska A."/>
            <person name="Steczkiewicz K."/>
            <person name="Drgas O."/>
            <person name="Orlowska M."/>
            <person name="Perlinska-Lenart U."/>
            <person name="Aleksandrzak-Piekarczyk T."/>
            <person name="Szatraj K."/>
            <person name="Zielenkiewicz U."/>
            <person name="Pilsyk S."/>
            <person name="Malc E."/>
            <person name="Mieczkowski P."/>
            <person name="Kruszewska J.S."/>
            <person name="Biernat P."/>
            <person name="Pawlowska J."/>
        </authorList>
    </citation>
    <scope>NUCLEOTIDE SEQUENCE</scope>
    <source>
        <strain evidence="5">WA0000051536</strain>
    </source>
</reference>
<dbReference type="EMBL" id="JAEPRA010000003">
    <property type="protein sequence ID" value="KAG2187434.1"/>
    <property type="molecule type" value="Genomic_DNA"/>
</dbReference>
<dbReference type="GO" id="GO:0004553">
    <property type="term" value="F:hydrolase activity, hydrolyzing O-glycosyl compounds"/>
    <property type="evidence" value="ECO:0007669"/>
    <property type="project" value="InterPro"/>
</dbReference>
<dbReference type="InterPro" id="IPR044112">
    <property type="entry name" value="YihQ_TIM-like"/>
</dbReference>
<dbReference type="Pfam" id="PF01055">
    <property type="entry name" value="Glyco_hydro_31_2nd"/>
    <property type="match status" value="1"/>
</dbReference>
<dbReference type="SUPFAM" id="SSF51011">
    <property type="entry name" value="Glycosyl hydrolase domain"/>
    <property type="match status" value="1"/>
</dbReference>
<dbReference type="InterPro" id="IPR052990">
    <property type="entry name" value="Sulfoquinovosidase_GH31"/>
</dbReference>
<dbReference type="AlphaFoldDB" id="A0A8H7UQP1"/>
<dbReference type="OrthoDB" id="10070917at2759"/>
<name>A0A8H7UQP1_9FUNG</name>
<evidence type="ECO:0000256" key="1">
    <source>
        <dbReference type="ARBA" id="ARBA00007806"/>
    </source>
</evidence>
<protein>
    <recommendedName>
        <fullName evidence="7">Alpha-glucosidase</fullName>
    </recommendedName>
</protein>
<dbReference type="PANTHER" id="PTHR46959:SF2">
    <property type="entry name" value="SULFOQUINOVOSIDASE"/>
    <property type="match status" value="1"/>
</dbReference>
<dbReference type="NCBIfam" id="NF007746">
    <property type="entry name" value="PRK10426.1"/>
    <property type="match status" value="1"/>
</dbReference>
<feature type="domain" description="Glycosyl hydrolase family 31 C-terminal" evidence="4">
    <location>
        <begin position="658"/>
        <end position="745"/>
    </location>
</feature>
<dbReference type="CDD" id="cd06594">
    <property type="entry name" value="GH31_glucosidase_YihQ"/>
    <property type="match status" value="1"/>
</dbReference>
<dbReference type="InterPro" id="IPR013780">
    <property type="entry name" value="Glyco_hydro_b"/>
</dbReference>
<proteinExistence type="inferred from homology"/>
<dbReference type="CDD" id="cd14752">
    <property type="entry name" value="GH31_N"/>
    <property type="match status" value="1"/>
</dbReference>
<dbReference type="GO" id="GO:0005975">
    <property type="term" value="P:carbohydrate metabolic process"/>
    <property type="evidence" value="ECO:0007669"/>
    <property type="project" value="InterPro"/>
</dbReference>
<keyword evidence="6" id="KW-1185">Reference proteome</keyword>
<dbReference type="InterPro" id="IPR000322">
    <property type="entry name" value="Glyco_hydro_31_TIM"/>
</dbReference>
<dbReference type="Proteomes" id="UP000612746">
    <property type="component" value="Unassembled WGS sequence"/>
</dbReference>
<evidence type="ECO:0000313" key="5">
    <source>
        <dbReference type="EMBL" id="KAG2187434.1"/>
    </source>
</evidence>
<keyword evidence="2" id="KW-0326">Glycosidase</keyword>
<comment type="similarity">
    <text evidence="1 2">Belongs to the glycosyl hydrolase 31 family.</text>
</comment>